<accession>K6DNT2</accession>
<keyword evidence="2" id="KW-1185">Reference proteome</keyword>
<evidence type="ECO:0000313" key="2">
    <source>
        <dbReference type="Proteomes" id="UP000006316"/>
    </source>
</evidence>
<dbReference type="AlphaFoldDB" id="K6DNT2"/>
<dbReference type="PATRIC" id="fig|1117379.3.peg.1629"/>
<sequence>MLEGLRKSGLAQKGKFKKTRQTRFCIECGQEFIVIETSPQKFCSQTCAGKEAIRIATDIYVEKRKEIHYGIKEYIIQWTNENRELVLATPLNKIKTTINPLLEDIQKLFDVKDIRVISKAVFGEDRGRKELIKFMQKVCNEKIC</sequence>
<name>K6DNT2_9BACI</name>
<organism evidence="1 2">
    <name type="scientific">Neobacillus bataviensis LMG 21833</name>
    <dbReference type="NCBI Taxonomy" id="1117379"/>
    <lineage>
        <taxon>Bacteria</taxon>
        <taxon>Bacillati</taxon>
        <taxon>Bacillota</taxon>
        <taxon>Bacilli</taxon>
        <taxon>Bacillales</taxon>
        <taxon>Bacillaceae</taxon>
        <taxon>Neobacillus</taxon>
    </lineage>
</organism>
<dbReference type="eggNOG" id="ENOG5030DS9">
    <property type="taxonomic scope" value="Bacteria"/>
</dbReference>
<dbReference type="EMBL" id="AJLS01000053">
    <property type="protein sequence ID" value="EKN69838.1"/>
    <property type="molecule type" value="Genomic_DNA"/>
</dbReference>
<gene>
    <name evidence="1" type="ORF">BABA_07776</name>
</gene>
<proteinExistence type="predicted"/>
<reference evidence="1 2" key="1">
    <citation type="journal article" date="2012" name="Front. Microbiol.">
        <title>Redundancy and modularity in membrane-associated dissimilatory nitrate reduction in Bacillus.</title>
        <authorList>
            <person name="Heylen K."/>
            <person name="Keltjens J."/>
        </authorList>
    </citation>
    <scope>NUCLEOTIDE SEQUENCE [LARGE SCALE GENOMIC DNA]</scope>
    <source>
        <strain evidence="2">LMG 21833T</strain>
    </source>
</reference>
<evidence type="ECO:0000313" key="1">
    <source>
        <dbReference type="EMBL" id="EKN69838.1"/>
    </source>
</evidence>
<comment type="caution">
    <text evidence="1">The sequence shown here is derived from an EMBL/GenBank/DDBJ whole genome shotgun (WGS) entry which is preliminary data.</text>
</comment>
<protein>
    <submittedName>
        <fullName evidence="1">Uncharacterized protein</fullName>
    </submittedName>
</protein>
<dbReference type="STRING" id="1117379.BABA_07776"/>
<dbReference type="Proteomes" id="UP000006316">
    <property type="component" value="Unassembled WGS sequence"/>
</dbReference>